<protein>
    <submittedName>
        <fullName evidence="1">Uncharacterized protein</fullName>
    </submittedName>
</protein>
<reference evidence="1" key="1">
    <citation type="submission" date="2020-02" db="EMBL/GenBank/DDBJ databases">
        <authorList>
            <person name="Palmer J.M."/>
        </authorList>
    </citation>
    <scope>NUCLEOTIDE SEQUENCE</scope>
    <source>
        <strain evidence="1">EPUS1.4</strain>
        <tissue evidence="1">Thallus</tissue>
    </source>
</reference>
<dbReference type="Proteomes" id="UP000606974">
    <property type="component" value="Unassembled WGS sequence"/>
</dbReference>
<dbReference type="EMBL" id="JAACFV010000005">
    <property type="protein sequence ID" value="KAF7513454.1"/>
    <property type="molecule type" value="Genomic_DNA"/>
</dbReference>
<accession>A0A8H7ATW6</accession>
<gene>
    <name evidence="1" type="ORF">GJ744_008748</name>
</gene>
<keyword evidence="2" id="KW-1185">Reference proteome</keyword>
<proteinExistence type="predicted"/>
<sequence length="78" mass="9090">MAVYWQGSVCYRNFVSPVAFHLQYLLPLNAFFEMGKAILRDRLTGIIFGSADDGKRSRRYSKREIKKNITQLLRMSTN</sequence>
<dbReference type="AlphaFoldDB" id="A0A8H7ATW6"/>
<organism evidence="1 2">
    <name type="scientific">Endocarpon pusillum</name>
    <dbReference type="NCBI Taxonomy" id="364733"/>
    <lineage>
        <taxon>Eukaryota</taxon>
        <taxon>Fungi</taxon>
        <taxon>Dikarya</taxon>
        <taxon>Ascomycota</taxon>
        <taxon>Pezizomycotina</taxon>
        <taxon>Eurotiomycetes</taxon>
        <taxon>Chaetothyriomycetidae</taxon>
        <taxon>Verrucariales</taxon>
        <taxon>Verrucariaceae</taxon>
        <taxon>Endocarpon</taxon>
    </lineage>
</organism>
<comment type="caution">
    <text evidence="1">The sequence shown here is derived from an EMBL/GenBank/DDBJ whole genome shotgun (WGS) entry which is preliminary data.</text>
</comment>
<name>A0A8H7ATW6_9EURO</name>
<evidence type="ECO:0000313" key="1">
    <source>
        <dbReference type="EMBL" id="KAF7513454.1"/>
    </source>
</evidence>
<evidence type="ECO:0000313" key="2">
    <source>
        <dbReference type="Proteomes" id="UP000606974"/>
    </source>
</evidence>